<keyword evidence="3" id="KW-1003">Cell membrane</keyword>
<name>A0ABV7EQF0_9GAMM</name>
<dbReference type="PANTHER" id="PTHR35011">
    <property type="entry name" value="2,3-DIKETO-L-GULONATE TRAP TRANSPORTER SMALL PERMEASE PROTEIN YIAM"/>
    <property type="match status" value="1"/>
</dbReference>
<protein>
    <recommendedName>
        <fullName evidence="9">TRAP transporter small permease protein</fullName>
    </recommendedName>
</protein>
<keyword evidence="4 9" id="KW-0997">Cell inner membrane</keyword>
<feature type="transmembrane region" description="Helical" evidence="9">
    <location>
        <begin position="50"/>
        <end position="66"/>
    </location>
</feature>
<evidence type="ECO:0000259" key="10">
    <source>
        <dbReference type="Pfam" id="PF04290"/>
    </source>
</evidence>
<comment type="subcellular location">
    <subcellularLocation>
        <location evidence="1 9">Cell inner membrane</location>
        <topology evidence="1 9">Multi-pass membrane protein</topology>
    </subcellularLocation>
</comment>
<evidence type="ECO:0000313" key="12">
    <source>
        <dbReference type="Proteomes" id="UP001595462"/>
    </source>
</evidence>
<comment type="similarity">
    <text evidence="8 9">Belongs to the TRAP transporter small permease family.</text>
</comment>
<dbReference type="PANTHER" id="PTHR35011:SF10">
    <property type="entry name" value="TRAP TRANSPORTER SMALL PERMEASE PROTEIN"/>
    <property type="match status" value="1"/>
</dbReference>
<evidence type="ECO:0000256" key="7">
    <source>
        <dbReference type="ARBA" id="ARBA00023136"/>
    </source>
</evidence>
<organism evidence="11 12">
    <name type="scientific">Salinisphaera aquimarina</name>
    <dbReference type="NCBI Taxonomy" id="2094031"/>
    <lineage>
        <taxon>Bacteria</taxon>
        <taxon>Pseudomonadati</taxon>
        <taxon>Pseudomonadota</taxon>
        <taxon>Gammaproteobacteria</taxon>
        <taxon>Salinisphaerales</taxon>
        <taxon>Salinisphaeraceae</taxon>
        <taxon>Salinisphaera</taxon>
    </lineage>
</organism>
<keyword evidence="5 9" id="KW-0812">Transmembrane</keyword>
<evidence type="ECO:0000256" key="5">
    <source>
        <dbReference type="ARBA" id="ARBA00022692"/>
    </source>
</evidence>
<accession>A0ABV7EQF0</accession>
<feature type="transmembrane region" description="Helical" evidence="9">
    <location>
        <begin position="12"/>
        <end position="38"/>
    </location>
</feature>
<evidence type="ECO:0000256" key="1">
    <source>
        <dbReference type="ARBA" id="ARBA00004429"/>
    </source>
</evidence>
<proteinExistence type="inferred from homology"/>
<feature type="transmembrane region" description="Helical" evidence="9">
    <location>
        <begin position="128"/>
        <end position="150"/>
    </location>
</feature>
<evidence type="ECO:0000256" key="4">
    <source>
        <dbReference type="ARBA" id="ARBA00022519"/>
    </source>
</evidence>
<evidence type="ECO:0000256" key="2">
    <source>
        <dbReference type="ARBA" id="ARBA00022448"/>
    </source>
</evidence>
<comment type="function">
    <text evidence="9">Part of the tripartite ATP-independent periplasmic (TRAP) transport system.</text>
</comment>
<keyword evidence="7 9" id="KW-0472">Membrane</keyword>
<comment type="caution">
    <text evidence="11">The sequence shown here is derived from an EMBL/GenBank/DDBJ whole genome shotgun (WGS) entry which is preliminary data.</text>
</comment>
<keyword evidence="2 9" id="KW-0813">Transport</keyword>
<dbReference type="InterPro" id="IPR007387">
    <property type="entry name" value="TRAP_DctQ"/>
</dbReference>
<keyword evidence="12" id="KW-1185">Reference proteome</keyword>
<keyword evidence="6 9" id="KW-1133">Transmembrane helix</keyword>
<evidence type="ECO:0000256" key="9">
    <source>
        <dbReference type="RuleBase" id="RU369079"/>
    </source>
</evidence>
<gene>
    <name evidence="11" type="ORF">ACFOSU_13935</name>
</gene>
<dbReference type="Pfam" id="PF04290">
    <property type="entry name" value="DctQ"/>
    <property type="match status" value="1"/>
</dbReference>
<dbReference type="Proteomes" id="UP001595462">
    <property type="component" value="Unassembled WGS sequence"/>
</dbReference>
<evidence type="ECO:0000313" key="11">
    <source>
        <dbReference type="EMBL" id="MFC3104977.1"/>
    </source>
</evidence>
<evidence type="ECO:0000256" key="6">
    <source>
        <dbReference type="ARBA" id="ARBA00022989"/>
    </source>
</evidence>
<evidence type="ECO:0000256" key="3">
    <source>
        <dbReference type="ARBA" id="ARBA00022475"/>
    </source>
</evidence>
<comment type="subunit">
    <text evidence="9">The complex comprises the extracytoplasmic solute receptor protein and the two transmembrane proteins.</text>
</comment>
<dbReference type="InterPro" id="IPR055348">
    <property type="entry name" value="DctQ"/>
</dbReference>
<dbReference type="RefSeq" id="WP_380690537.1">
    <property type="nucleotide sequence ID" value="NZ_JBHRSS010000006.1"/>
</dbReference>
<sequence length="180" mass="19714">MLKRIHAGVELALFWLAGTALVAMMLLVSADVLARYVFNAPLVFQFELTTNYLMVIVATLALPWCQRRGAFIRLSVIGRFLGVRGRNLLFAFNALAAALVLLAIAWFSGGRTLDKYLGGDATFGVIDWPVWLSLIWVPIGCAMLALRLLVDAAVHVAHVDAVHELPDERESDARDVGANP</sequence>
<reference evidence="12" key="1">
    <citation type="journal article" date="2019" name="Int. J. Syst. Evol. Microbiol.">
        <title>The Global Catalogue of Microorganisms (GCM) 10K type strain sequencing project: providing services to taxonomists for standard genome sequencing and annotation.</title>
        <authorList>
            <consortium name="The Broad Institute Genomics Platform"/>
            <consortium name="The Broad Institute Genome Sequencing Center for Infectious Disease"/>
            <person name="Wu L."/>
            <person name="Ma J."/>
        </authorList>
    </citation>
    <scope>NUCLEOTIDE SEQUENCE [LARGE SCALE GENOMIC DNA]</scope>
    <source>
        <strain evidence="12">KCTC 52640</strain>
    </source>
</reference>
<evidence type="ECO:0000256" key="8">
    <source>
        <dbReference type="ARBA" id="ARBA00038436"/>
    </source>
</evidence>
<dbReference type="EMBL" id="JBHRSS010000006">
    <property type="protein sequence ID" value="MFC3104977.1"/>
    <property type="molecule type" value="Genomic_DNA"/>
</dbReference>
<feature type="transmembrane region" description="Helical" evidence="9">
    <location>
        <begin position="87"/>
        <end position="108"/>
    </location>
</feature>
<feature type="domain" description="Tripartite ATP-independent periplasmic transporters DctQ component" evidence="10">
    <location>
        <begin position="24"/>
        <end position="153"/>
    </location>
</feature>